<feature type="region of interest" description="Disordered" evidence="6">
    <location>
        <begin position="344"/>
        <end position="365"/>
    </location>
</feature>
<protein>
    <submittedName>
        <fullName evidence="9">Ethylbenzene dehydrogenase-related protein</fullName>
    </submittedName>
</protein>
<dbReference type="InterPro" id="IPR016174">
    <property type="entry name" value="Di-haem_cyt_TM"/>
</dbReference>
<dbReference type="RefSeq" id="WP_345339722.1">
    <property type="nucleotide sequence ID" value="NZ_BAABLI010000011.1"/>
</dbReference>
<feature type="domain" description="Cytochrome c-552/DMSO reductase-like haem-binding" evidence="8">
    <location>
        <begin position="248"/>
        <end position="571"/>
    </location>
</feature>
<accession>A0ABW4XRQ8</accession>
<feature type="region of interest" description="Disordered" evidence="6">
    <location>
        <begin position="1"/>
        <end position="32"/>
    </location>
</feature>
<dbReference type="CDD" id="cd09625">
    <property type="entry name" value="DOMON_like_cytochrome"/>
    <property type="match status" value="1"/>
</dbReference>
<dbReference type="Proteomes" id="UP001597380">
    <property type="component" value="Unassembled WGS sequence"/>
</dbReference>
<evidence type="ECO:0000256" key="7">
    <source>
        <dbReference type="SAM" id="Phobius"/>
    </source>
</evidence>
<reference evidence="10" key="1">
    <citation type="journal article" date="2019" name="Int. J. Syst. Evol. Microbiol.">
        <title>The Global Catalogue of Microorganisms (GCM) 10K type strain sequencing project: providing services to taxonomists for standard genome sequencing and annotation.</title>
        <authorList>
            <consortium name="The Broad Institute Genomics Platform"/>
            <consortium name="The Broad Institute Genome Sequencing Center for Infectious Disease"/>
            <person name="Wu L."/>
            <person name="Ma J."/>
        </authorList>
    </citation>
    <scope>NUCLEOTIDE SEQUENCE [LARGE SCALE GENOMIC DNA]</scope>
    <source>
        <strain evidence="10">CGMCC 1.10992</strain>
    </source>
</reference>
<evidence type="ECO:0000256" key="6">
    <source>
        <dbReference type="SAM" id="MobiDB-lite"/>
    </source>
</evidence>
<keyword evidence="10" id="KW-1185">Reference proteome</keyword>
<dbReference type="EMBL" id="JBHUHT010000014">
    <property type="protein sequence ID" value="MFD2096973.1"/>
    <property type="molecule type" value="Genomic_DNA"/>
</dbReference>
<feature type="transmembrane region" description="Helical" evidence="7">
    <location>
        <begin position="206"/>
        <end position="223"/>
    </location>
</feature>
<sequence length="608" mass="67666">MKPAQPNRVTENSKVSKKVTAQKATRRKATSKKVKGSKLPVWLSHLLWLPALIGLFATGLQISASNQLESSAHAIRQYLPMGEMHEWHLLFAGAFLTATLLYLIHQAVSGRFQRLKLKGKKLFLNAETVLRGLIWLGLICLLISAATGLTLLLTNNRAAELNQIHHFSAWACIVFLVLHILVAVLARKFTGALTVFIPRKPLPSSLVWVGVVVLAVPATLYALTPSTQNTLQVVFTQQAIELDGEARETDWNHAPSVSVKTFNGRNHENGSVIVNVRALHDGEYGYFLFEWADKTRSLAHLPLIKTDEGWRVQQTGAGKADENEFYEDKFAVMLSRTSQLAGAGTVHLGKKPHSERPASMGGRGLHYTTDGSITDVWHWKAVRTGGIGQADDNHFGRPLPSKSEYKRYTGGYQKDLDCEHKVRFEGNDFRLKPECGGYLMNWKIYSDEIVQPLRLPKNQQVLARMGTPNMDPSQSDQGRWWLAWNDTVRYSPDADTFPIGTVIPSVISLGRFTMGRGGVDAVGSWNNGKWTLELRRKLHSNDQHDLPIEDGIYLWMAAFDHSQTRHTYHMRPLRLAMEQTPATGLSVSGQAVAGQAATGDSAKTRASR</sequence>
<keyword evidence="1" id="KW-0813">Transport</keyword>
<dbReference type="SMART" id="SM00887">
    <property type="entry name" value="EB_dh"/>
    <property type="match status" value="1"/>
</dbReference>
<keyword evidence="4" id="KW-0249">Electron transport</keyword>
<evidence type="ECO:0000256" key="4">
    <source>
        <dbReference type="ARBA" id="ARBA00022982"/>
    </source>
</evidence>
<keyword evidence="7" id="KW-1133">Transmembrane helix</keyword>
<evidence type="ECO:0000256" key="2">
    <source>
        <dbReference type="ARBA" id="ARBA00022617"/>
    </source>
</evidence>
<keyword evidence="7" id="KW-0812">Transmembrane</keyword>
<feature type="transmembrane region" description="Helical" evidence="7">
    <location>
        <begin position="164"/>
        <end position="186"/>
    </location>
</feature>
<feature type="transmembrane region" description="Helical" evidence="7">
    <location>
        <begin position="87"/>
        <end position="108"/>
    </location>
</feature>
<keyword evidence="3" id="KW-0479">Metal-binding</keyword>
<dbReference type="Gene3D" id="2.60.40.1190">
    <property type="match status" value="1"/>
</dbReference>
<keyword evidence="7" id="KW-0472">Membrane</keyword>
<gene>
    <name evidence="9" type="ORF">ACFSJ3_13335</name>
</gene>
<dbReference type="Gene3D" id="1.20.950.20">
    <property type="entry name" value="Transmembrane di-heme cytochromes, Chain C"/>
    <property type="match status" value="1"/>
</dbReference>
<keyword evidence="5" id="KW-0408">Iron</keyword>
<evidence type="ECO:0000256" key="3">
    <source>
        <dbReference type="ARBA" id="ARBA00022723"/>
    </source>
</evidence>
<dbReference type="InterPro" id="IPR019020">
    <property type="entry name" value="Cyt-c552/DMSO_Rdtase_haem-bd"/>
</dbReference>
<comment type="caution">
    <text evidence="9">The sequence shown here is derived from an EMBL/GenBank/DDBJ whole genome shotgun (WGS) entry which is preliminary data.</text>
</comment>
<evidence type="ECO:0000256" key="1">
    <source>
        <dbReference type="ARBA" id="ARBA00022448"/>
    </source>
</evidence>
<evidence type="ECO:0000313" key="9">
    <source>
        <dbReference type="EMBL" id="MFD2096973.1"/>
    </source>
</evidence>
<feature type="transmembrane region" description="Helical" evidence="7">
    <location>
        <begin position="129"/>
        <end position="152"/>
    </location>
</feature>
<dbReference type="SUPFAM" id="SSF81342">
    <property type="entry name" value="Transmembrane di-heme cytochromes"/>
    <property type="match status" value="1"/>
</dbReference>
<evidence type="ECO:0000259" key="8">
    <source>
        <dbReference type="SMART" id="SM00887"/>
    </source>
</evidence>
<evidence type="ECO:0000256" key="5">
    <source>
        <dbReference type="ARBA" id="ARBA00023004"/>
    </source>
</evidence>
<organism evidence="9 10">
    <name type="scientific">Corallincola platygyrae</name>
    <dbReference type="NCBI Taxonomy" id="1193278"/>
    <lineage>
        <taxon>Bacteria</taxon>
        <taxon>Pseudomonadati</taxon>
        <taxon>Pseudomonadota</taxon>
        <taxon>Gammaproteobacteria</taxon>
        <taxon>Alteromonadales</taxon>
        <taxon>Psychromonadaceae</taxon>
        <taxon>Corallincola</taxon>
    </lineage>
</organism>
<feature type="region of interest" description="Disordered" evidence="6">
    <location>
        <begin position="586"/>
        <end position="608"/>
    </location>
</feature>
<name>A0ABW4XRQ8_9GAMM</name>
<proteinExistence type="predicted"/>
<dbReference type="Pfam" id="PF09459">
    <property type="entry name" value="EB_dh"/>
    <property type="match status" value="1"/>
</dbReference>
<dbReference type="SUPFAM" id="SSF49344">
    <property type="entry name" value="CBD9-like"/>
    <property type="match status" value="1"/>
</dbReference>
<keyword evidence="2" id="KW-0349">Heme</keyword>
<evidence type="ECO:0000313" key="10">
    <source>
        <dbReference type="Proteomes" id="UP001597380"/>
    </source>
</evidence>
<feature type="transmembrane region" description="Helical" evidence="7">
    <location>
        <begin position="41"/>
        <end position="62"/>
    </location>
</feature>